<sequence>MIVFVVDAFNEFGSLYAKMSVNKLKLFNKLNCIIIAPFGIF</sequence>
<protein>
    <submittedName>
        <fullName evidence="1">Uncharacterized protein</fullName>
    </submittedName>
</protein>
<keyword evidence="2" id="KW-1185">Reference proteome</keyword>
<name>F4QJF3_9CAUL</name>
<reference evidence="2" key="1">
    <citation type="submission" date="2011-03" db="EMBL/GenBank/DDBJ databases">
        <title>Draft genome sequence of Brevundimonas diminuta.</title>
        <authorList>
            <person name="Brown P.J.B."/>
            <person name="Buechlein A."/>
            <person name="Hemmerich C."/>
            <person name="Brun Y.V."/>
        </authorList>
    </citation>
    <scope>NUCLEOTIDE SEQUENCE [LARGE SCALE GENOMIC DNA]</scope>
    <source>
        <strain evidence="2">C19</strain>
    </source>
</reference>
<evidence type="ECO:0000313" key="2">
    <source>
        <dbReference type="Proteomes" id="UP000006512"/>
    </source>
</evidence>
<dbReference type="HOGENOM" id="CLU_3265029_0_0_5"/>
<dbReference type="AlphaFoldDB" id="F4QJF3"/>
<dbReference type="Proteomes" id="UP000006512">
    <property type="component" value="Unassembled WGS sequence"/>
</dbReference>
<evidence type="ECO:0000313" key="1">
    <source>
        <dbReference type="EMBL" id="EGF93136.1"/>
    </source>
</evidence>
<accession>F4QJF3</accession>
<gene>
    <name evidence="1" type="ORF">ABI_15760</name>
</gene>
<dbReference type="EMBL" id="GL883077">
    <property type="protein sequence ID" value="EGF93136.1"/>
    <property type="molecule type" value="Genomic_DNA"/>
</dbReference>
<organism evidence="1 2">
    <name type="scientific">Asticcacaulis biprosthecium C19</name>
    <dbReference type="NCBI Taxonomy" id="715226"/>
    <lineage>
        <taxon>Bacteria</taxon>
        <taxon>Pseudomonadati</taxon>
        <taxon>Pseudomonadota</taxon>
        <taxon>Alphaproteobacteria</taxon>
        <taxon>Caulobacterales</taxon>
        <taxon>Caulobacteraceae</taxon>
        <taxon>Asticcacaulis</taxon>
    </lineage>
</organism>
<proteinExistence type="predicted"/>